<gene>
    <name evidence="2" type="ORF">PI95_022355</name>
</gene>
<protein>
    <submittedName>
        <fullName evidence="2">GNAT family N-acetyltransferase</fullName>
    </submittedName>
</protein>
<dbReference type="InterPro" id="IPR016181">
    <property type="entry name" value="Acyl_CoA_acyltransferase"/>
</dbReference>
<feature type="domain" description="N-acetyltransferase" evidence="1">
    <location>
        <begin position="15"/>
        <end position="56"/>
    </location>
</feature>
<dbReference type="GO" id="GO:0016747">
    <property type="term" value="F:acyltransferase activity, transferring groups other than amino-acyl groups"/>
    <property type="evidence" value="ECO:0007669"/>
    <property type="project" value="InterPro"/>
</dbReference>
<sequence>MALDTHHSQVRLVSGLIFLFVNPEMRSQGAGAALMNQLARIAQEHDCTHLAWNADAKKHSWA</sequence>
<keyword evidence="2" id="KW-0808">Transferase</keyword>
<accession>A0A846HCY3</accession>
<proteinExistence type="predicted"/>
<comment type="caution">
    <text evidence="2">The sequence shown here is derived from an EMBL/GenBank/DDBJ whole genome shotgun (WGS) entry which is preliminary data.</text>
</comment>
<dbReference type="EMBL" id="JTCM02000062">
    <property type="protein sequence ID" value="NEU75225.1"/>
    <property type="molecule type" value="Genomic_DNA"/>
</dbReference>
<reference evidence="2 3" key="1">
    <citation type="journal article" date="2015" name="Genome Announc.">
        <title>Draft Genome Sequence of Cyanobacterium Hassallia byssoidea Strain VB512170, Isolated from Monuments in India.</title>
        <authorList>
            <person name="Singh D."/>
            <person name="Chandrababunaidu M.M."/>
            <person name="Panda A."/>
            <person name="Sen D."/>
            <person name="Bhattacharyya S."/>
            <person name="Adhikary S.P."/>
            <person name="Tripathy S."/>
        </authorList>
    </citation>
    <scope>NUCLEOTIDE SEQUENCE [LARGE SCALE GENOMIC DNA]</scope>
    <source>
        <strain evidence="2 3">VB512170</strain>
    </source>
</reference>
<dbReference type="Pfam" id="PF00583">
    <property type="entry name" value="Acetyltransf_1"/>
    <property type="match status" value="1"/>
</dbReference>
<keyword evidence="3" id="KW-1185">Reference proteome</keyword>
<dbReference type="Gene3D" id="3.40.630.30">
    <property type="match status" value="1"/>
</dbReference>
<name>A0A846HCY3_9CYAN</name>
<evidence type="ECO:0000259" key="1">
    <source>
        <dbReference type="Pfam" id="PF00583"/>
    </source>
</evidence>
<dbReference type="SUPFAM" id="SSF55729">
    <property type="entry name" value="Acyl-CoA N-acyltransferases (Nat)"/>
    <property type="match status" value="1"/>
</dbReference>
<organism evidence="2 3">
    <name type="scientific">Hassallia byssoidea VB512170</name>
    <dbReference type="NCBI Taxonomy" id="1304833"/>
    <lineage>
        <taxon>Bacteria</taxon>
        <taxon>Bacillati</taxon>
        <taxon>Cyanobacteriota</taxon>
        <taxon>Cyanophyceae</taxon>
        <taxon>Nostocales</taxon>
        <taxon>Tolypothrichaceae</taxon>
        <taxon>Hassallia</taxon>
    </lineage>
</organism>
<dbReference type="CDD" id="cd04301">
    <property type="entry name" value="NAT_SF"/>
    <property type="match status" value="1"/>
</dbReference>
<dbReference type="AlphaFoldDB" id="A0A846HCY3"/>
<dbReference type="RefSeq" id="WP_163519098.1">
    <property type="nucleotide sequence ID" value="NZ_JTCM02000062.1"/>
</dbReference>
<evidence type="ECO:0000313" key="2">
    <source>
        <dbReference type="EMBL" id="NEU75225.1"/>
    </source>
</evidence>
<dbReference type="Proteomes" id="UP000031549">
    <property type="component" value="Unassembled WGS sequence"/>
</dbReference>
<evidence type="ECO:0000313" key="3">
    <source>
        <dbReference type="Proteomes" id="UP000031549"/>
    </source>
</evidence>
<dbReference type="InterPro" id="IPR000182">
    <property type="entry name" value="GNAT_dom"/>
</dbReference>